<sequence>MTGKSISMAVGMISSLAIGLMIAILLQGQLAVSTILSVLISLLAAWFISQPFGSLAMIEALAASLMGSMMGAMLGEMLPSKHTTLVMISMDVIYLFSVSSILAFIGKEAAVKADPPILNRSQPYFFVLRIVIPFLLIAIATFLDQNHTDTKQDIDPHAHHHMGSE</sequence>
<organism evidence="2 3">
    <name type="scientific">Ectobacillus funiculus</name>
    <dbReference type="NCBI Taxonomy" id="137993"/>
    <lineage>
        <taxon>Bacteria</taxon>
        <taxon>Bacillati</taxon>
        <taxon>Bacillota</taxon>
        <taxon>Bacilli</taxon>
        <taxon>Bacillales</taxon>
        <taxon>Bacillaceae</taxon>
        <taxon>Ectobacillus</taxon>
    </lineage>
</organism>
<feature type="transmembrane region" description="Helical" evidence="1">
    <location>
        <begin position="85"/>
        <end position="105"/>
    </location>
</feature>
<keyword evidence="1" id="KW-1133">Transmembrane helix</keyword>
<keyword evidence="3" id="KW-1185">Reference proteome</keyword>
<feature type="transmembrane region" description="Helical" evidence="1">
    <location>
        <begin position="6"/>
        <end position="25"/>
    </location>
</feature>
<feature type="transmembrane region" description="Helical" evidence="1">
    <location>
        <begin position="125"/>
        <end position="143"/>
    </location>
</feature>
<dbReference type="EMBL" id="JBHMAF010000038">
    <property type="protein sequence ID" value="MFB9758700.1"/>
    <property type="molecule type" value="Genomic_DNA"/>
</dbReference>
<comment type="caution">
    <text evidence="2">The sequence shown here is derived from an EMBL/GenBank/DDBJ whole genome shotgun (WGS) entry which is preliminary data.</text>
</comment>
<gene>
    <name evidence="2" type="ORF">ACFFMS_09350</name>
</gene>
<dbReference type="Proteomes" id="UP001589609">
    <property type="component" value="Unassembled WGS sequence"/>
</dbReference>
<keyword evidence="1" id="KW-0472">Membrane</keyword>
<feature type="transmembrane region" description="Helical" evidence="1">
    <location>
        <begin position="54"/>
        <end position="73"/>
    </location>
</feature>
<accession>A0ABV5WDL8</accession>
<keyword evidence="1" id="KW-0812">Transmembrane</keyword>
<evidence type="ECO:0000313" key="3">
    <source>
        <dbReference type="Proteomes" id="UP001589609"/>
    </source>
</evidence>
<proteinExistence type="predicted"/>
<evidence type="ECO:0000256" key="1">
    <source>
        <dbReference type="SAM" id="Phobius"/>
    </source>
</evidence>
<evidence type="ECO:0000313" key="2">
    <source>
        <dbReference type="EMBL" id="MFB9758700.1"/>
    </source>
</evidence>
<name>A0ABV5WDL8_9BACI</name>
<protein>
    <submittedName>
        <fullName evidence="2">Uncharacterized protein</fullName>
    </submittedName>
</protein>
<feature type="transmembrane region" description="Helical" evidence="1">
    <location>
        <begin position="30"/>
        <end position="48"/>
    </location>
</feature>
<reference evidence="2 3" key="1">
    <citation type="submission" date="2024-09" db="EMBL/GenBank/DDBJ databases">
        <authorList>
            <person name="Sun Q."/>
            <person name="Mori K."/>
        </authorList>
    </citation>
    <scope>NUCLEOTIDE SEQUENCE [LARGE SCALE GENOMIC DNA]</scope>
    <source>
        <strain evidence="2 3">JCM 11201</strain>
    </source>
</reference>